<keyword evidence="6" id="KW-0808">Transferase</keyword>
<evidence type="ECO:0000256" key="2">
    <source>
        <dbReference type="ARBA" id="ARBA00022737"/>
    </source>
</evidence>
<evidence type="ECO:0000256" key="3">
    <source>
        <dbReference type="SAM" id="Phobius"/>
    </source>
</evidence>
<reference evidence="6 7" key="1">
    <citation type="journal article" date="2021" name="Hortic Res">
        <title>The domestication of Cucurbita argyrosperma as revealed by the genome of its wild relative.</title>
        <authorList>
            <person name="Barrera-Redondo J."/>
            <person name="Sanchez-de la Vega G."/>
            <person name="Aguirre-Liguori J.A."/>
            <person name="Castellanos-Morales G."/>
            <person name="Gutierrez-Guerrero Y.T."/>
            <person name="Aguirre-Dugua X."/>
            <person name="Aguirre-Planter E."/>
            <person name="Tenaillon M.I."/>
            <person name="Lira-Saade R."/>
            <person name="Eguiarte L.E."/>
        </authorList>
    </citation>
    <scope>NUCLEOTIDE SEQUENCE [LARGE SCALE GENOMIC DNA]</scope>
    <source>
        <strain evidence="6">JBR-2021</strain>
    </source>
</reference>
<dbReference type="EMBL" id="JAGKQH010000013">
    <property type="protein sequence ID" value="KAG6584058.1"/>
    <property type="molecule type" value="Genomic_DNA"/>
</dbReference>
<keyword evidence="6" id="KW-0675">Receptor</keyword>
<dbReference type="Pfam" id="PF01657">
    <property type="entry name" value="Stress-antifung"/>
    <property type="match status" value="2"/>
</dbReference>
<dbReference type="PROSITE" id="PS51473">
    <property type="entry name" value="GNK2"/>
    <property type="match status" value="2"/>
</dbReference>
<evidence type="ECO:0000259" key="5">
    <source>
        <dbReference type="PROSITE" id="PS51473"/>
    </source>
</evidence>
<keyword evidence="2" id="KW-0677">Repeat</keyword>
<dbReference type="PANTHER" id="PTHR32099">
    <property type="entry name" value="CYSTEINE-RICH REPEAT SECRETORY PROTEIN"/>
    <property type="match status" value="1"/>
</dbReference>
<accession>A0AAV6MNB2</accession>
<dbReference type="CDD" id="cd23509">
    <property type="entry name" value="Gnk2-like"/>
    <property type="match status" value="2"/>
</dbReference>
<feature type="domain" description="Gnk2-homologous" evidence="5">
    <location>
        <begin position="33"/>
        <end position="135"/>
    </location>
</feature>
<keyword evidence="3" id="KW-0812">Transmembrane</keyword>
<dbReference type="GO" id="GO:0016301">
    <property type="term" value="F:kinase activity"/>
    <property type="evidence" value="ECO:0007669"/>
    <property type="project" value="UniProtKB-KW"/>
</dbReference>
<dbReference type="PANTHER" id="PTHR32099:SF103">
    <property type="entry name" value="GNK2-HOMOLOGOUS DOMAIN-CONTAINING PROTEIN"/>
    <property type="match status" value="1"/>
</dbReference>
<gene>
    <name evidence="6" type="primary">CRK29</name>
    <name evidence="6" type="ORF">SDJN03_19990</name>
</gene>
<sequence>MGGSRFICSITLSLLFLALIGYPLAFAQPRLLHFICVDGGNSNHTTDGAAYKANLEHLLSTFTTDHQIEYGFYNFSYGGENRAYAIGLCRGDISAEACRRCLNNSRDILLTRCETQKEALGWYDACMLRYSDRPILGSMEVSPPAFLWNTMNASDPEGFTQAARNLIVSLIGPTSAGDSRMKFAVGNATLPNLPTIYGSAQCTPDLSPRKCNECLSGALPLIQDCCDGKRGGRVLRPSCNFRYETYSFIQSPLPPPPPPTLSPFPPPPSPPLLLNRTTHGNATASTSRKIAPFIPLYPELLCFSGNKSSYSATFIAIVVPIAAVAVLALMISIYIFLRKCRPKPSGENRKLIKLELFFVSF</sequence>
<protein>
    <submittedName>
        <fullName evidence="6">Cysteine-rich receptor-like protein kinase 29</fullName>
    </submittedName>
</protein>
<dbReference type="AlphaFoldDB" id="A0AAV6MNB2"/>
<name>A0AAV6MNB2_9ROSI</name>
<keyword evidence="3" id="KW-1133">Transmembrane helix</keyword>
<feature type="transmembrane region" description="Helical" evidence="3">
    <location>
        <begin position="314"/>
        <end position="337"/>
    </location>
</feature>
<dbReference type="Proteomes" id="UP000685013">
    <property type="component" value="Chromosome 13"/>
</dbReference>
<evidence type="ECO:0000313" key="7">
    <source>
        <dbReference type="Proteomes" id="UP000685013"/>
    </source>
</evidence>
<feature type="signal peptide" evidence="4">
    <location>
        <begin position="1"/>
        <end position="27"/>
    </location>
</feature>
<feature type="non-terminal residue" evidence="6">
    <location>
        <position position="1"/>
    </location>
</feature>
<evidence type="ECO:0000313" key="6">
    <source>
        <dbReference type="EMBL" id="KAG6584058.1"/>
    </source>
</evidence>
<keyword evidence="1 4" id="KW-0732">Signal</keyword>
<comment type="caution">
    <text evidence="6">The sequence shown here is derived from an EMBL/GenBank/DDBJ whole genome shotgun (WGS) entry which is preliminary data.</text>
</comment>
<dbReference type="InterPro" id="IPR002902">
    <property type="entry name" value="GNK2"/>
</dbReference>
<proteinExistence type="predicted"/>
<keyword evidence="3" id="KW-0472">Membrane</keyword>
<organism evidence="6 7">
    <name type="scientific">Cucurbita argyrosperma subsp. sororia</name>
    <dbReference type="NCBI Taxonomy" id="37648"/>
    <lineage>
        <taxon>Eukaryota</taxon>
        <taxon>Viridiplantae</taxon>
        <taxon>Streptophyta</taxon>
        <taxon>Embryophyta</taxon>
        <taxon>Tracheophyta</taxon>
        <taxon>Spermatophyta</taxon>
        <taxon>Magnoliopsida</taxon>
        <taxon>eudicotyledons</taxon>
        <taxon>Gunneridae</taxon>
        <taxon>Pentapetalae</taxon>
        <taxon>rosids</taxon>
        <taxon>fabids</taxon>
        <taxon>Cucurbitales</taxon>
        <taxon>Cucurbitaceae</taxon>
        <taxon>Cucurbiteae</taxon>
        <taxon>Cucurbita</taxon>
    </lineage>
</organism>
<evidence type="ECO:0000256" key="4">
    <source>
        <dbReference type="SAM" id="SignalP"/>
    </source>
</evidence>
<feature type="chain" id="PRO_5043383649" evidence="4">
    <location>
        <begin position="28"/>
        <end position="361"/>
    </location>
</feature>
<keyword evidence="7" id="KW-1185">Reference proteome</keyword>
<dbReference type="FunFam" id="3.30.430.20:FF:000002">
    <property type="entry name" value="Cysteine-rich receptor-like protein kinase 10"/>
    <property type="match status" value="1"/>
</dbReference>
<feature type="domain" description="Gnk2-homologous" evidence="5">
    <location>
        <begin position="141"/>
        <end position="248"/>
    </location>
</feature>
<evidence type="ECO:0000256" key="1">
    <source>
        <dbReference type="ARBA" id="ARBA00022729"/>
    </source>
</evidence>
<keyword evidence="6" id="KW-0418">Kinase</keyword>